<proteinExistence type="inferred from homology"/>
<organism evidence="3 4">
    <name type="scientific">Sporothrix epigloea</name>
    <dbReference type="NCBI Taxonomy" id="1892477"/>
    <lineage>
        <taxon>Eukaryota</taxon>
        <taxon>Fungi</taxon>
        <taxon>Dikarya</taxon>
        <taxon>Ascomycota</taxon>
        <taxon>Pezizomycotina</taxon>
        <taxon>Sordariomycetes</taxon>
        <taxon>Sordariomycetidae</taxon>
        <taxon>Ophiostomatales</taxon>
        <taxon>Ophiostomataceae</taxon>
        <taxon>Sporothrix</taxon>
    </lineage>
</organism>
<dbReference type="Proteomes" id="UP001642502">
    <property type="component" value="Unassembled WGS sequence"/>
</dbReference>
<accession>A0ABP0DV35</accession>
<feature type="region of interest" description="Disordered" evidence="2">
    <location>
        <begin position="312"/>
        <end position="335"/>
    </location>
</feature>
<dbReference type="PROSITE" id="PS50096">
    <property type="entry name" value="IQ"/>
    <property type="match status" value="1"/>
</dbReference>
<feature type="region of interest" description="Disordered" evidence="2">
    <location>
        <begin position="158"/>
        <end position="216"/>
    </location>
</feature>
<evidence type="ECO:0000313" key="4">
    <source>
        <dbReference type="Proteomes" id="UP001642502"/>
    </source>
</evidence>
<feature type="compositionally biased region" description="Basic and acidic residues" evidence="2">
    <location>
        <begin position="193"/>
        <end position="204"/>
    </location>
</feature>
<dbReference type="PANTHER" id="PTHR31809">
    <property type="entry name" value="BUD13 HOMOLOG"/>
    <property type="match status" value="1"/>
</dbReference>
<dbReference type="PANTHER" id="PTHR31809:SF0">
    <property type="entry name" value="BUD13 HOMOLOG"/>
    <property type="match status" value="1"/>
</dbReference>
<evidence type="ECO:0000313" key="3">
    <source>
        <dbReference type="EMBL" id="CAK7270857.1"/>
    </source>
</evidence>
<feature type="compositionally biased region" description="Basic and acidic residues" evidence="2">
    <location>
        <begin position="167"/>
        <end position="186"/>
    </location>
</feature>
<name>A0ABP0DV35_9PEZI</name>
<reference evidence="3 4" key="1">
    <citation type="submission" date="2024-01" db="EMBL/GenBank/DDBJ databases">
        <authorList>
            <person name="Allen C."/>
            <person name="Tagirdzhanova G."/>
        </authorList>
    </citation>
    <scope>NUCLEOTIDE SEQUENCE [LARGE SCALE GENOMIC DNA]</scope>
    <source>
        <strain evidence="3 4">CBS 119000</strain>
    </source>
</reference>
<feature type="region of interest" description="Disordered" evidence="2">
    <location>
        <begin position="17"/>
        <end position="82"/>
    </location>
</feature>
<dbReference type="Pfam" id="PF09736">
    <property type="entry name" value="Bud13"/>
    <property type="match status" value="1"/>
</dbReference>
<dbReference type="InterPro" id="IPR018609">
    <property type="entry name" value="Bud13"/>
</dbReference>
<sequence>MPDTSLTSFLASRYLVADEKPSKKRRRKDKSGKNTESLLIQDDSELDWSSTGHRGHHGDEEDGEYGASASHAGGGMIAGTSAEFRKTKKSNWTVVAARDDSSTQNTSADAEADAIIAAAAAETQAAMAAQDEAPVVDAASMSATNPVLMSDGTHAGLQSAAAVTAQLERRRREEREQYERERQEKRERRKRRREEQGGGGRDDPEDRSEGEEEVVYRDATGRRVDIALRRQEARQAVAAAEQKERAAKEALLGDVQREAARQRREELADAALLPLARRADDEDMNRELKAQTRWNDPMAAFLKPVATPSTTAAAQGSLKGGASKATRPVYRGPAAPNRYGIRPGYRWDGVDRSIGFEAERFKTINRKERNRDLAYQWQMDV</sequence>
<evidence type="ECO:0000256" key="2">
    <source>
        <dbReference type="SAM" id="MobiDB-lite"/>
    </source>
</evidence>
<keyword evidence="4" id="KW-1185">Reference proteome</keyword>
<protein>
    <submittedName>
        <fullName evidence="3">Pre-mRNA-splicing factor cwc26</fullName>
    </submittedName>
</protein>
<comment type="similarity">
    <text evidence="1">Belongs to the CWC26 family.</text>
</comment>
<dbReference type="InterPro" id="IPR051112">
    <property type="entry name" value="CWC26_splicing_factor"/>
</dbReference>
<gene>
    <name evidence="3" type="primary">CWC26</name>
    <name evidence="3" type="ORF">SEPCBS119000_004303</name>
</gene>
<evidence type="ECO:0000256" key="1">
    <source>
        <dbReference type="ARBA" id="ARBA00011069"/>
    </source>
</evidence>
<dbReference type="EMBL" id="CAWUON010000064">
    <property type="protein sequence ID" value="CAK7270857.1"/>
    <property type="molecule type" value="Genomic_DNA"/>
</dbReference>
<comment type="caution">
    <text evidence="3">The sequence shown here is derived from an EMBL/GenBank/DDBJ whole genome shotgun (WGS) entry which is preliminary data.</text>
</comment>